<evidence type="ECO:0000259" key="2">
    <source>
        <dbReference type="Pfam" id="PF13962"/>
    </source>
</evidence>
<feature type="transmembrane region" description="Helical" evidence="1">
    <location>
        <begin position="101"/>
        <end position="121"/>
    </location>
</feature>
<accession>A0A0E0KMQ7</accession>
<keyword evidence="1" id="KW-0472">Membrane</keyword>
<feature type="transmembrane region" description="Helical" evidence="1">
    <location>
        <begin position="215"/>
        <end position="235"/>
    </location>
</feature>
<keyword evidence="1" id="KW-1133">Transmembrane helix</keyword>
<dbReference type="HOGENOM" id="CLU_007110_0_0_1"/>
<feature type="domain" description="PGG" evidence="2">
    <location>
        <begin position="13"/>
        <end position="122"/>
    </location>
</feature>
<dbReference type="InterPro" id="IPR026961">
    <property type="entry name" value="PGG_dom"/>
</dbReference>
<dbReference type="PANTHER" id="PTHR24177">
    <property type="entry name" value="CASKIN"/>
    <property type="match status" value="1"/>
</dbReference>
<dbReference type="GO" id="GO:0016020">
    <property type="term" value="C:membrane"/>
    <property type="evidence" value="ECO:0007669"/>
    <property type="project" value="TreeGrafter"/>
</dbReference>
<protein>
    <recommendedName>
        <fullName evidence="2">PGG domain-containing protein</fullName>
    </recommendedName>
</protein>
<proteinExistence type="predicted"/>
<feature type="transmembrane region" description="Helical" evidence="1">
    <location>
        <begin position="181"/>
        <end position="203"/>
    </location>
</feature>
<dbReference type="Gramene" id="OPUNC04G02410.1">
    <property type="protein sequence ID" value="OPUNC04G02410.1"/>
    <property type="gene ID" value="OPUNC04G02410"/>
</dbReference>
<keyword evidence="1" id="KW-0812">Transmembrane</keyword>
<dbReference type="Pfam" id="PF13962">
    <property type="entry name" value="PGG"/>
    <property type="match status" value="1"/>
</dbReference>
<dbReference type="OMA" id="TSNCETR"/>
<feature type="transmembrane region" description="Helical" evidence="1">
    <location>
        <begin position="242"/>
        <end position="260"/>
    </location>
</feature>
<evidence type="ECO:0000256" key="1">
    <source>
        <dbReference type="SAM" id="Phobius"/>
    </source>
</evidence>
<feature type="transmembrane region" description="Helical" evidence="1">
    <location>
        <begin position="68"/>
        <end position="89"/>
    </location>
</feature>
<dbReference type="PANTHER" id="PTHR24177:SF432">
    <property type="entry name" value="OS06G0286146 PROTEIN"/>
    <property type="match status" value="1"/>
</dbReference>
<dbReference type="STRING" id="4537.A0A0E0KMQ7"/>
<feature type="transmembrane region" description="Helical" evidence="1">
    <location>
        <begin position="127"/>
        <end position="145"/>
    </location>
</feature>
<reference evidence="3" key="1">
    <citation type="submission" date="2015-04" db="UniProtKB">
        <authorList>
            <consortium name="EnsemblPlants"/>
        </authorList>
    </citation>
    <scope>IDENTIFICATION</scope>
</reference>
<dbReference type="Proteomes" id="UP000026962">
    <property type="component" value="Chromosome 4"/>
</dbReference>
<feature type="transmembrane region" description="Helical" evidence="1">
    <location>
        <begin position="15"/>
        <end position="34"/>
    </location>
</feature>
<dbReference type="AlphaFoldDB" id="A0A0E0KMQ7"/>
<keyword evidence="4" id="KW-1185">Reference proteome</keyword>
<evidence type="ECO:0000313" key="3">
    <source>
        <dbReference type="EnsemblPlants" id="OPUNC04G02410.1"/>
    </source>
</evidence>
<evidence type="ECO:0000313" key="4">
    <source>
        <dbReference type="Proteomes" id="UP000026962"/>
    </source>
</evidence>
<sequence length="285" mass="31463">MPLRVRANRKEGEELRGWLMLLATLTASITYAAALNPPGGVWQADDAANDFVAGYPVLLDKSPWRYYVFYYCNATSFASSVCIIALLAITKFYLSNTKIMVFNVLVALDMVSLGAAFVAGSSSSKRFTAFNAALMVCLVVLFLLWKRKWLMGRAAANPDPTSNCETRHTDILLKKRKLCRVYYVFYYCNGTSFVSCVCIIVLLATKSYLSDTKIMVFNVLFALNMCSLGGGFVTCSSSNKRFTPFNVALMVCLVLVFLLLKQKWQMGGAAANPGLNPSNGETLHT</sequence>
<dbReference type="EnsemblPlants" id="OPUNC04G02410.1">
    <property type="protein sequence ID" value="OPUNC04G02410.1"/>
    <property type="gene ID" value="OPUNC04G02410"/>
</dbReference>
<name>A0A0E0KMQ7_ORYPU</name>
<reference evidence="3" key="2">
    <citation type="submission" date="2018-05" db="EMBL/GenBank/DDBJ databases">
        <title>OpunRS2 (Oryza punctata Reference Sequence Version 2).</title>
        <authorList>
            <person name="Zhang J."/>
            <person name="Kudrna D."/>
            <person name="Lee S."/>
            <person name="Talag J."/>
            <person name="Welchert J."/>
            <person name="Wing R.A."/>
        </authorList>
    </citation>
    <scope>NUCLEOTIDE SEQUENCE [LARGE SCALE GENOMIC DNA]</scope>
</reference>
<dbReference type="eggNOG" id="ENOG502SB4Y">
    <property type="taxonomic scope" value="Eukaryota"/>
</dbReference>
<organism evidence="3">
    <name type="scientific">Oryza punctata</name>
    <name type="common">Red rice</name>
    <dbReference type="NCBI Taxonomy" id="4537"/>
    <lineage>
        <taxon>Eukaryota</taxon>
        <taxon>Viridiplantae</taxon>
        <taxon>Streptophyta</taxon>
        <taxon>Embryophyta</taxon>
        <taxon>Tracheophyta</taxon>
        <taxon>Spermatophyta</taxon>
        <taxon>Magnoliopsida</taxon>
        <taxon>Liliopsida</taxon>
        <taxon>Poales</taxon>
        <taxon>Poaceae</taxon>
        <taxon>BOP clade</taxon>
        <taxon>Oryzoideae</taxon>
        <taxon>Oryzeae</taxon>
        <taxon>Oryzinae</taxon>
        <taxon>Oryza</taxon>
    </lineage>
</organism>